<dbReference type="InterPro" id="IPR012334">
    <property type="entry name" value="Pectin_lyas_fold"/>
</dbReference>
<organism evidence="6 7">
    <name type="scientific">Monoglobus pectinilyticus</name>
    <dbReference type="NCBI Taxonomy" id="1981510"/>
    <lineage>
        <taxon>Bacteria</taxon>
        <taxon>Bacillati</taxon>
        <taxon>Bacillota</taxon>
        <taxon>Clostridia</taxon>
        <taxon>Monoglobales</taxon>
        <taxon>Monoglobaceae</taxon>
        <taxon>Monoglobus</taxon>
    </lineage>
</organism>
<sequence>MKTNLKRRLCLIISLVFLLSAVSFSAAANQTTVSLIHSEGWLETAYVTWNEYSGADGYNVYCKQAGGEYFKLDDELVRTYPGYFRADALGLPEGEYILKVVPVKNGAEITDASAETGALSVMKHAREGFAFSKNSPYGTSSGAYNDDGTLREDADVIYVTNGNKDTVTINGDESLGVGLYNILAYRESKKIKTTLCIRLIGRVDEPALTDNHTVRFINTGNITLEGVGDDALIYGWIITLKRSSNFEMRNFGMMYGGEGTTGSAVVLDTDNKNFWAHNCDFFYGAPGKDADQIKGDGAIDIKSRSDYVTVAYNHMWDLGKTCVSGGPWENSNMYTDEAKIYATYHHNWFDHTDSRHPRCVVGSNHVYNNYYDGNALYGIGAAMKTSVFSENNYYRNCQRPMIIASQGSDCYNSETGTYNDKGTLSGQMGGMIKSYGDVIVGAKRFYTYQNTPDVGEFDAYIANSRDEVVPETVTAKKGDEVGKGTYNNFDTDPSIMYEYSVDTAEEAVEKVKKYAGRVNGGDFKWTFDNAAEDTNHEIIPELLEAIKSYKSKLVAVAGGAVPVEPPYVTPTSEPTKDPDATSAPTAKPPGDITKIPTGVTSYAKDWFGGQSMSAGDISNDGYVGCYKGSGNSYKTNKFTAGDVSITRGYQTKQVDSRSFYCIPESECLVTVYFYSNGSNYLGLYTTDLSTPAATFTPEAGGDCSFTYHFTEVGSPLYIAGPVGDINLAGISVAEAGGNPTESPEPTSTPFEYQINSAEYVNGNLEVEIKYNKTESSENASLIAAEYNKYGILIGFKTADVSGNGKFVINGLQETAENKVVLYIWNSSDNITPLSDSYEVK</sequence>
<dbReference type="InterPro" id="IPR045032">
    <property type="entry name" value="PEL"/>
</dbReference>
<dbReference type="GO" id="GO:0005576">
    <property type="term" value="C:extracellular region"/>
    <property type="evidence" value="ECO:0007669"/>
    <property type="project" value="UniProtKB-SubCell"/>
</dbReference>
<dbReference type="GO" id="GO:0030570">
    <property type="term" value="F:pectate lyase activity"/>
    <property type="evidence" value="ECO:0007669"/>
    <property type="project" value="InterPro"/>
</dbReference>
<evidence type="ECO:0000256" key="1">
    <source>
        <dbReference type="ARBA" id="ARBA00023239"/>
    </source>
</evidence>
<dbReference type="SUPFAM" id="SSF51126">
    <property type="entry name" value="Pectin lyase-like"/>
    <property type="match status" value="1"/>
</dbReference>
<evidence type="ECO:0000313" key="7">
    <source>
        <dbReference type="Proteomes" id="UP000235589"/>
    </source>
</evidence>
<comment type="subcellular location">
    <subcellularLocation>
        <location evidence="2">Secreted</location>
    </subcellularLocation>
</comment>
<dbReference type="OrthoDB" id="8660908at2"/>
<dbReference type="InterPro" id="IPR002022">
    <property type="entry name" value="Pec_lyase"/>
</dbReference>
<dbReference type="Gene3D" id="2.160.20.10">
    <property type="entry name" value="Single-stranded right-handed beta-helix, Pectin lyase-like"/>
    <property type="match status" value="1"/>
</dbReference>
<dbReference type="SMART" id="SM00656">
    <property type="entry name" value="Amb_all"/>
    <property type="match status" value="1"/>
</dbReference>
<dbReference type="Pfam" id="PF00544">
    <property type="entry name" value="Pectate_lyase_4"/>
    <property type="match status" value="1"/>
</dbReference>
<feature type="signal peptide" evidence="4">
    <location>
        <begin position="1"/>
        <end position="28"/>
    </location>
</feature>
<proteinExistence type="inferred from homology"/>
<feature type="region of interest" description="Disordered" evidence="3">
    <location>
        <begin position="566"/>
        <end position="594"/>
    </location>
</feature>
<protein>
    <submittedName>
        <fullName evidence="6">Pectate lyase family 1</fullName>
    </submittedName>
</protein>
<dbReference type="PANTHER" id="PTHR31683:SF18">
    <property type="entry name" value="PECTATE LYASE 21-RELATED"/>
    <property type="match status" value="1"/>
</dbReference>
<dbReference type="RefSeq" id="WP_102365738.1">
    <property type="nucleotide sequence ID" value="NZ_CP020991.1"/>
</dbReference>
<comment type="similarity">
    <text evidence="2">Belongs to the polysaccharide lyase 1 family.</text>
</comment>
<name>A0A2K9P4H5_9FIRM</name>
<dbReference type="Proteomes" id="UP000235589">
    <property type="component" value="Chromosome"/>
</dbReference>
<keyword evidence="1 2" id="KW-0456">Lyase</keyword>
<keyword evidence="2" id="KW-0119">Carbohydrate metabolism</keyword>
<evidence type="ECO:0000256" key="2">
    <source>
        <dbReference type="RuleBase" id="RU361173"/>
    </source>
</evidence>
<keyword evidence="2" id="KW-0624">Polysaccharide degradation</keyword>
<gene>
    <name evidence="6" type="ORF">B9O19_01377</name>
</gene>
<accession>A0A2K9P4H5</accession>
<dbReference type="PANTHER" id="PTHR31683">
    <property type="entry name" value="PECTATE LYASE 18-RELATED"/>
    <property type="match status" value="1"/>
</dbReference>
<keyword evidence="4" id="KW-0732">Signal</keyword>
<reference evidence="6 7" key="1">
    <citation type="submission" date="2017-04" db="EMBL/GenBank/DDBJ databases">
        <title>Monoglobus pectinilyticus 14 draft genome.</title>
        <authorList>
            <person name="Kim C."/>
            <person name="Rosendale D.I."/>
            <person name="Kelly W.J."/>
            <person name="Tannock G.W."/>
            <person name="Patchett M.L."/>
            <person name="Jordens J.Z."/>
        </authorList>
    </citation>
    <scope>NUCLEOTIDE SEQUENCE [LARGE SCALE GENOMIC DNA]</scope>
    <source>
        <strain evidence="6 7">14</strain>
    </source>
</reference>
<evidence type="ECO:0000313" key="6">
    <source>
        <dbReference type="EMBL" id="AUO19538.1"/>
    </source>
</evidence>
<keyword evidence="7" id="KW-1185">Reference proteome</keyword>
<feature type="chain" id="PRO_5014688298" evidence="4">
    <location>
        <begin position="29"/>
        <end position="840"/>
    </location>
</feature>
<evidence type="ECO:0000256" key="4">
    <source>
        <dbReference type="SAM" id="SignalP"/>
    </source>
</evidence>
<feature type="domain" description="Pectate lyase" evidence="5">
    <location>
        <begin position="186"/>
        <end position="400"/>
    </location>
</feature>
<dbReference type="KEGG" id="mpec:B9O19_01377"/>
<dbReference type="InterPro" id="IPR011050">
    <property type="entry name" value="Pectin_lyase_fold/virulence"/>
</dbReference>
<evidence type="ECO:0000259" key="5">
    <source>
        <dbReference type="SMART" id="SM00656"/>
    </source>
</evidence>
<dbReference type="GeneID" id="98062776"/>
<evidence type="ECO:0000256" key="3">
    <source>
        <dbReference type="SAM" id="MobiDB-lite"/>
    </source>
</evidence>
<dbReference type="EMBL" id="CP020991">
    <property type="protein sequence ID" value="AUO19538.1"/>
    <property type="molecule type" value="Genomic_DNA"/>
</dbReference>
<keyword evidence="2" id="KW-0964">Secreted</keyword>
<dbReference type="AlphaFoldDB" id="A0A2K9P4H5"/>
<dbReference type="GO" id="GO:0000272">
    <property type="term" value="P:polysaccharide catabolic process"/>
    <property type="evidence" value="ECO:0007669"/>
    <property type="project" value="UniProtKB-KW"/>
</dbReference>